<sequence length="175" mass="20373">LEESWEIVDGLSEDEQDIDEDVFDDSDLDPGYLPVDSETESEDENVRIQQILGGVDLRDSFMSRNNIKIRSKKWYFRIFYHLVYVTIINAWLLYKTAECLCKEGTMITNKLTRPSSLDAEISKRRKKGIAFYVPSDDIRNDKVGHFPIFAERGRCKLPKCKKLSYVKCGNFENRS</sequence>
<keyword evidence="5" id="KW-1185">Reference proteome</keyword>
<comment type="caution">
    <text evidence="4">The sequence shown here is derived from an EMBL/GenBank/DDBJ whole genome shotgun (WGS) entry which is preliminary data.</text>
</comment>
<reference evidence="4" key="1">
    <citation type="submission" date="2019-08" db="EMBL/GenBank/DDBJ databases">
        <title>The genome of the North American firefly Photinus pyralis.</title>
        <authorList>
            <consortium name="Photinus pyralis genome working group"/>
            <person name="Fallon T.R."/>
            <person name="Sander Lower S.E."/>
            <person name="Weng J.-K."/>
        </authorList>
    </citation>
    <scope>NUCLEOTIDE SEQUENCE</scope>
    <source>
        <strain evidence="4">TRF0915ILg1</strain>
        <tissue evidence="4">Whole body</tissue>
    </source>
</reference>
<name>A0A8K0D9C3_IGNLU</name>
<dbReference type="PANTHER" id="PTHR47272:SF1">
    <property type="entry name" value="PIGGYBAC TRANSPOSABLE ELEMENT-DERIVED PROTEIN 3-LIKE"/>
    <property type="match status" value="1"/>
</dbReference>
<keyword evidence="2" id="KW-1133">Transmembrane helix</keyword>
<gene>
    <name evidence="4" type="ORF">ILUMI_06888</name>
</gene>
<evidence type="ECO:0000256" key="2">
    <source>
        <dbReference type="SAM" id="Phobius"/>
    </source>
</evidence>
<keyword evidence="2" id="KW-0472">Membrane</keyword>
<protein>
    <recommendedName>
        <fullName evidence="3">PiggyBac transposable element-derived protein domain-containing protein</fullName>
    </recommendedName>
</protein>
<evidence type="ECO:0000313" key="4">
    <source>
        <dbReference type="EMBL" id="KAF2899286.1"/>
    </source>
</evidence>
<dbReference type="PANTHER" id="PTHR47272">
    <property type="entry name" value="DDE_TNP_1_7 DOMAIN-CONTAINING PROTEIN"/>
    <property type="match status" value="1"/>
</dbReference>
<feature type="region of interest" description="Disordered" evidence="1">
    <location>
        <begin position="1"/>
        <end position="30"/>
    </location>
</feature>
<evidence type="ECO:0000256" key="1">
    <source>
        <dbReference type="SAM" id="MobiDB-lite"/>
    </source>
</evidence>
<accession>A0A8K0D9C3</accession>
<feature type="compositionally biased region" description="Acidic residues" evidence="1">
    <location>
        <begin position="1"/>
        <end position="28"/>
    </location>
</feature>
<dbReference type="InterPro" id="IPR029526">
    <property type="entry name" value="PGBD"/>
</dbReference>
<evidence type="ECO:0000313" key="5">
    <source>
        <dbReference type="Proteomes" id="UP000801492"/>
    </source>
</evidence>
<dbReference type="Proteomes" id="UP000801492">
    <property type="component" value="Unassembled WGS sequence"/>
</dbReference>
<dbReference type="OrthoDB" id="6724338at2759"/>
<organism evidence="4 5">
    <name type="scientific">Ignelater luminosus</name>
    <name type="common">Cucubano</name>
    <name type="synonym">Pyrophorus luminosus</name>
    <dbReference type="NCBI Taxonomy" id="2038154"/>
    <lineage>
        <taxon>Eukaryota</taxon>
        <taxon>Metazoa</taxon>
        <taxon>Ecdysozoa</taxon>
        <taxon>Arthropoda</taxon>
        <taxon>Hexapoda</taxon>
        <taxon>Insecta</taxon>
        <taxon>Pterygota</taxon>
        <taxon>Neoptera</taxon>
        <taxon>Endopterygota</taxon>
        <taxon>Coleoptera</taxon>
        <taxon>Polyphaga</taxon>
        <taxon>Elateriformia</taxon>
        <taxon>Elateroidea</taxon>
        <taxon>Elateridae</taxon>
        <taxon>Agrypninae</taxon>
        <taxon>Pyrophorini</taxon>
        <taxon>Ignelater</taxon>
    </lineage>
</organism>
<feature type="transmembrane region" description="Helical" evidence="2">
    <location>
        <begin position="74"/>
        <end position="94"/>
    </location>
</feature>
<dbReference type="EMBL" id="VTPC01002905">
    <property type="protein sequence ID" value="KAF2899286.1"/>
    <property type="molecule type" value="Genomic_DNA"/>
</dbReference>
<dbReference type="Pfam" id="PF13843">
    <property type="entry name" value="DDE_Tnp_1_7"/>
    <property type="match status" value="1"/>
</dbReference>
<dbReference type="AlphaFoldDB" id="A0A8K0D9C3"/>
<keyword evidence="2" id="KW-0812">Transmembrane</keyword>
<proteinExistence type="predicted"/>
<evidence type="ECO:0000259" key="3">
    <source>
        <dbReference type="Pfam" id="PF13843"/>
    </source>
</evidence>
<feature type="domain" description="PiggyBac transposable element-derived protein" evidence="3">
    <location>
        <begin position="49"/>
        <end position="91"/>
    </location>
</feature>
<feature type="non-terminal residue" evidence="4">
    <location>
        <position position="1"/>
    </location>
</feature>